<sequence length="54" mass="6021">MICHFFMGVLGSGKTIFAVELAKQGNYRIVSTDTIRQQLYGNATIQGDRVSEVR</sequence>
<name>A0ABR8DGC0_9NOSO</name>
<reference evidence="1 2" key="1">
    <citation type="journal article" date="2020" name="ISME J.">
        <title>Comparative genomics reveals insights into cyanobacterial evolution and habitat adaptation.</title>
        <authorList>
            <person name="Chen M.Y."/>
            <person name="Teng W.K."/>
            <person name="Zhao L."/>
            <person name="Hu C.X."/>
            <person name="Zhou Y.K."/>
            <person name="Han B.P."/>
            <person name="Song L.R."/>
            <person name="Shu W.S."/>
        </authorList>
    </citation>
    <scope>NUCLEOTIDE SEQUENCE [LARGE SCALE GENOMIC DNA]</scope>
    <source>
        <strain evidence="1 2">FACHB-838</strain>
    </source>
</reference>
<proteinExistence type="predicted"/>
<protein>
    <submittedName>
        <fullName evidence="1">AAA family ATPase</fullName>
    </submittedName>
</protein>
<keyword evidence="2" id="KW-1185">Reference proteome</keyword>
<evidence type="ECO:0000313" key="1">
    <source>
        <dbReference type="EMBL" id="MBD2528587.1"/>
    </source>
</evidence>
<evidence type="ECO:0000313" key="2">
    <source>
        <dbReference type="Proteomes" id="UP000623440"/>
    </source>
</evidence>
<dbReference type="InterPro" id="IPR027417">
    <property type="entry name" value="P-loop_NTPase"/>
</dbReference>
<gene>
    <name evidence="1" type="ORF">H6G97_03035</name>
</gene>
<dbReference type="SUPFAM" id="SSF52540">
    <property type="entry name" value="P-loop containing nucleoside triphosphate hydrolases"/>
    <property type="match status" value="1"/>
</dbReference>
<dbReference type="EMBL" id="JACJSI010000004">
    <property type="protein sequence ID" value="MBD2528587.1"/>
    <property type="molecule type" value="Genomic_DNA"/>
</dbReference>
<dbReference type="Gene3D" id="3.40.50.300">
    <property type="entry name" value="P-loop containing nucleotide triphosphate hydrolases"/>
    <property type="match status" value="1"/>
</dbReference>
<dbReference type="RefSeq" id="WP_190939240.1">
    <property type="nucleotide sequence ID" value="NZ_JACJSI010000004.1"/>
</dbReference>
<accession>A0ABR8DGC0</accession>
<comment type="caution">
    <text evidence="1">The sequence shown here is derived from an EMBL/GenBank/DDBJ whole genome shotgun (WGS) entry which is preliminary data.</text>
</comment>
<organism evidence="1 2">
    <name type="scientific">Nostoc flagelliforme FACHB-838</name>
    <dbReference type="NCBI Taxonomy" id="2692904"/>
    <lineage>
        <taxon>Bacteria</taxon>
        <taxon>Bacillati</taxon>
        <taxon>Cyanobacteriota</taxon>
        <taxon>Cyanophyceae</taxon>
        <taxon>Nostocales</taxon>
        <taxon>Nostocaceae</taxon>
        <taxon>Nostoc</taxon>
    </lineage>
</organism>
<dbReference type="Proteomes" id="UP000623440">
    <property type="component" value="Unassembled WGS sequence"/>
</dbReference>
<dbReference type="Pfam" id="PF13671">
    <property type="entry name" value="AAA_33"/>
    <property type="match status" value="1"/>
</dbReference>